<name>A0A502FCD6_9PROT</name>
<comment type="caution">
    <text evidence="9">The sequence shown here is derived from an EMBL/GenBank/DDBJ whole genome shotgun (WGS) entry which is preliminary data.</text>
</comment>
<evidence type="ECO:0000256" key="3">
    <source>
        <dbReference type="ARBA" id="ARBA00022475"/>
    </source>
</evidence>
<keyword evidence="3" id="KW-1003">Cell membrane</keyword>
<keyword evidence="5 7" id="KW-1133">Transmembrane helix</keyword>
<evidence type="ECO:0000259" key="8">
    <source>
        <dbReference type="Pfam" id="PF01757"/>
    </source>
</evidence>
<reference evidence="9 10" key="1">
    <citation type="journal article" date="2019" name="Environ. Microbiol.">
        <title>Species interactions and distinct microbial communities in high Arctic permafrost affected cryosols are associated with the CH4 and CO2 gas fluxes.</title>
        <authorList>
            <person name="Altshuler I."/>
            <person name="Hamel J."/>
            <person name="Turney S."/>
            <person name="Magnuson E."/>
            <person name="Levesque R."/>
            <person name="Greer C."/>
            <person name="Whyte L.G."/>
        </authorList>
    </citation>
    <scope>NUCLEOTIDE SEQUENCE [LARGE SCALE GENOMIC DNA]</scope>
    <source>
        <strain evidence="9 10">S9.3B</strain>
    </source>
</reference>
<feature type="transmembrane region" description="Helical" evidence="7">
    <location>
        <begin position="43"/>
        <end position="67"/>
    </location>
</feature>
<dbReference type="RefSeq" id="WP_140886263.1">
    <property type="nucleotide sequence ID" value="NZ_RCZP01000037.1"/>
</dbReference>
<protein>
    <recommendedName>
        <fullName evidence="8">Acyltransferase 3 domain-containing protein</fullName>
    </recommendedName>
</protein>
<evidence type="ECO:0000256" key="7">
    <source>
        <dbReference type="SAM" id="Phobius"/>
    </source>
</evidence>
<accession>A0A502FCD6</accession>
<evidence type="ECO:0000313" key="9">
    <source>
        <dbReference type="EMBL" id="TPG47050.1"/>
    </source>
</evidence>
<dbReference type="OrthoDB" id="6064642at2"/>
<evidence type="ECO:0000256" key="6">
    <source>
        <dbReference type="ARBA" id="ARBA00023136"/>
    </source>
</evidence>
<comment type="similarity">
    <text evidence="2">Belongs to the acyltransferase 3 family.</text>
</comment>
<dbReference type="AlphaFoldDB" id="A0A502FCD6"/>
<evidence type="ECO:0000256" key="1">
    <source>
        <dbReference type="ARBA" id="ARBA00004651"/>
    </source>
</evidence>
<comment type="subcellular location">
    <subcellularLocation>
        <location evidence="1">Cell membrane</location>
        <topology evidence="1">Multi-pass membrane protein</topology>
    </subcellularLocation>
</comment>
<proteinExistence type="inferred from homology"/>
<dbReference type="InterPro" id="IPR002656">
    <property type="entry name" value="Acyl_transf_3_dom"/>
</dbReference>
<organism evidence="9 10">
    <name type="scientific">Muricoccus nepalensis</name>
    <dbReference type="NCBI Taxonomy" id="1854500"/>
    <lineage>
        <taxon>Bacteria</taxon>
        <taxon>Pseudomonadati</taxon>
        <taxon>Pseudomonadota</taxon>
        <taxon>Alphaproteobacteria</taxon>
        <taxon>Acetobacterales</taxon>
        <taxon>Roseomonadaceae</taxon>
        <taxon>Muricoccus</taxon>
    </lineage>
</organism>
<dbReference type="GO" id="GO:0009246">
    <property type="term" value="P:enterobacterial common antigen biosynthetic process"/>
    <property type="evidence" value="ECO:0007669"/>
    <property type="project" value="TreeGrafter"/>
</dbReference>
<feature type="transmembrane region" description="Helical" evidence="7">
    <location>
        <begin position="183"/>
        <end position="202"/>
    </location>
</feature>
<dbReference type="Proteomes" id="UP000317078">
    <property type="component" value="Unassembled WGS sequence"/>
</dbReference>
<dbReference type="GO" id="GO:0016413">
    <property type="term" value="F:O-acetyltransferase activity"/>
    <property type="evidence" value="ECO:0007669"/>
    <property type="project" value="TreeGrafter"/>
</dbReference>
<feature type="transmembrane region" description="Helical" evidence="7">
    <location>
        <begin position="12"/>
        <end position="31"/>
    </location>
</feature>
<feature type="transmembrane region" description="Helical" evidence="7">
    <location>
        <begin position="272"/>
        <end position="291"/>
    </location>
</feature>
<dbReference type="GO" id="GO:0005886">
    <property type="term" value="C:plasma membrane"/>
    <property type="evidence" value="ECO:0007669"/>
    <property type="project" value="UniProtKB-SubCell"/>
</dbReference>
<evidence type="ECO:0000256" key="2">
    <source>
        <dbReference type="ARBA" id="ARBA00007400"/>
    </source>
</evidence>
<gene>
    <name evidence="9" type="ORF">EAH89_23970</name>
</gene>
<keyword evidence="4 7" id="KW-0812">Transmembrane</keyword>
<feature type="transmembrane region" description="Helical" evidence="7">
    <location>
        <begin position="237"/>
        <end position="260"/>
    </location>
</feature>
<dbReference type="EMBL" id="RCZP01000037">
    <property type="protein sequence ID" value="TPG47050.1"/>
    <property type="molecule type" value="Genomic_DNA"/>
</dbReference>
<feature type="domain" description="Acyltransferase 3" evidence="8">
    <location>
        <begin position="9"/>
        <end position="314"/>
    </location>
</feature>
<evidence type="ECO:0000256" key="4">
    <source>
        <dbReference type="ARBA" id="ARBA00022692"/>
    </source>
</evidence>
<feature type="transmembrane region" description="Helical" evidence="7">
    <location>
        <begin position="88"/>
        <end position="106"/>
    </location>
</feature>
<dbReference type="Pfam" id="PF01757">
    <property type="entry name" value="Acyl_transf_3"/>
    <property type="match status" value="1"/>
</dbReference>
<feature type="transmembrane region" description="Helical" evidence="7">
    <location>
        <begin position="158"/>
        <end position="177"/>
    </location>
</feature>
<sequence length="344" mass="37535">MPLATRLSASIDAWRLLLITCVVFNHSFSLYNNLPEAEAAGLLAHAVNAVTRMAVPTLSVFSGYFFVQGGGAYRAVLEKKLRSLVVPFLLWNTLPCLAFIALNEIAQPVPGLLLRNIDAHRFLEMTIAADGTPVNGPLYFLRDLFICFVLFGPLRRWLAHPVALAAAIGVAVLNYRTDLSGALIVRNTIPLFFLVGMGWHSLFRFGPGSRREAALLGGAAVLLVGLCTLFPEEAGEGSWAALATYLVLARLVIALVHLWPADRRAARRGRDYAFTIFLSHWMVLKLLLALWRPLGLPAVTFELLAPFAAVAAGVVIRQVLDGMPVRAGWFATGGRERSARQLPA</sequence>
<dbReference type="PANTHER" id="PTHR40074">
    <property type="entry name" value="O-ACETYLTRANSFERASE WECH"/>
    <property type="match status" value="1"/>
</dbReference>
<keyword evidence="6 7" id="KW-0472">Membrane</keyword>
<evidence type="ECO:0000256" key="5">
    <source>
        <dbReference type="ARBA" id="ARBA00022989"/>
    </source>
</evidence>
<evidence type="ECO:0000313" key="10">
    <source>
        <dbReference type="Proteomes" id="UP000317078"/>
    </source>
</evidence>
<feature type="transmembrane region" description="Helical" evidence="7">
    <location>
        <begin position="303"/>
        <end position="320"/>
    </location>
</feature>
<dbReference type="PANTHER" id="PTHR40074:SF2">
    <property type="entry name" value="O-ACETYLTRANSFERASE WECH"/>
    <property type="match status" value="1"/>
</dbReference>
<keyword evidence="10" id="KW-1185">Reference proteome</keyword>